<proteinExistence type="predicted"/>
<feature type="compositionally biased region" description="Polar residues" evidence="1">
    <location>
        <begin position="61"/>
        <end position="84"/>
    </location>
</feature>
<protein>
    <submittedName>
        <fullName evidence="3">Uncharacterized protein</fullName>
    </submittedName>
</protein>
<feature type="chain" id="PRO_5040759563" evidence="2">
    <location>
        <begin position="20"/>
        <end position="239"/>
    </location>
</feature>
<feature type="signal peptide" evidence="2">
    <location>
        <begin position="1"/>
        <end position="19"/>
    </location>
</feature>
<feature type="compositionally biased region" description="Polar residues" evidence="1">
    <location>
        <begin position="38"/>
        <end position="53"/>
    </location>
</feature>
<dbReference type="OrthoDB" id="5105504at2759"/>
<evidence type="ECO:0000256" key="1">
    <source>
        <dbReference type="SAM" id="MobiDB-lite"/>
    </source>
</evidence>
<accession>A0A9W8VD84</accession>
<dbReference type="EMBL" id="JAOQAZ010000017">
    <property type="protein sequence ID" value="KAJ4257474.1"/>
    <property type="molecule type" value="Genomic_DNA"/>
</dbReference>
<gene>
    <name evidence="3" type="ORF">NW762_008598</name>
</gene>
<evidence type="ECO:0000256" key="2">
    <source>
        <dbReference type="SAM" id="SignalP"/>
    </source>
</evidence>
<name>A0A9W8VD84_9HYPO</name>
<comment type="caution">
    <text evidence="3">The sequence shown here is derived from an EMBL/GenBank/DDBJ whole genome shotgun (WGS) entry which is preliminary data.</text>
</comment>
<dbReference type="PROSITE" id="PS51257">
    <property type="entry name" value="PROKAR_LIPOPROTEIN"/>
    <property type="match status" value="1"/>
</dbReference>
<dbReference type="AlphaFoldDB" id="A0A9W8VD84"/>
<reference evidence="3" key="1">
    <citation type="submission" date="2022-09" db="EMBL/GenBank/DDBJ databases">
        <title>Fusarium specimens isolated from Avocado Roots.</title>
        <authorList>
            <person name="Stajich J."/>
            <person name="Roper C."/>
            <person name="Heimlech-Rivalta G."/>
        </authorList>
    </citation>
    <scope>NUCLEOTIDE SEQUENCE</scope>
    <source>
        <strain evidence="3">CF00136</strain>
    </source>
</reference>
<keyword evidence="4" id="KW-1185">Reference proteome</keyword>
<feature type="region of interest" description="Disordered" evidence="1">
    <location>
        <begin position="38"/>
        <end position="85"/>
    </location>
</feature>
<evidence type="ECO:0000313" key="4">
    <source>
        <dbReference type="Proteomes" id="UP001152049"/>
    </source>
</evidence>
<sequence length="239" mass="26299">MVASIKFVTLAFCAAFVAACQPSGQYILPVPLKDTGKNTASTVSKKARSTTSPDVEMVAPQQGSYEPGSSPNSVPHNLESASVSETKEEYEARSAQWIRCIDLSKPRVHFFRAGGSWISDAGKLEKMLQDKECRPYMERTYDNGKDFGDGNLTFAFMSYCGPREVVNAAIDLTREAQVNANLPQTPLVVYNCGGFQSDPRIIYVKDDAGFKQTRGNKNTPLVRKGRSPACHSWGWRDGI</sequence>
<keyword evidence="2" id="KW-0732">Signal</keyword>
<organism evidence="3 4">
    <name type="scientific">Fusarium torreyae</name>
    <dbReference type="NCBI Taxonomy" id="1237075"/>
    <lineage>
        <taxon>Eukaryota</taxon>
        <taxon>Fungi</taxon>
        <taxon>Dikarya</taxon>
        <taxon>Ascomycota</taxon>
        <taxon>Pezizomycotina</taxon>
        <taxon>Sordariomycetes</taxon>
        <taxon>Hypocreomycetidae</taxon>
        <taxon>Hypocreales</taxon>
        <taxon>Nectriaceae</taxon>
        <taxon>Fusarium</taxon>
    </lineage>
</organism>
<evidence type="ECO:0000313" key="3">
    <source>
        <dbReference type="EMBL" id="KAJ4257474.1"/>
    </source>
</evidence>
<dbReference type="Proteomes" id="UP001152049">
    <property type="component" value="Unassembled WGS sequence"/>
</dbReference>